<reference evidence="4" key="1">
    <citation type="journal article" date="2019" name="Int. J. Syst. Evol. Microbiol.">
        <title>The Global Catalogue of Microorganisms (GCM) 10K type strain sequencing project: providing services to taxonomists for standard genome sequencing and annotation.</title>
        <authorList>
            <consortium name="The Broad Institute Genomics Platform"/>
            <consortium name="The Broad Institute Genome Sequencing Center for Infectious Disease"/>
            <person name="Wu L."/>
            <person name="Ma J."/>
        </authorList>
    </citation>
    <scope>NUCLEOTIDE SEQUENCE [LARGE SCALE GENOMIC DNA]</scope>
    <source>
        <strain evidence="4">JCM 18303</strain>
    </source>
</reference>
<gene>
    <name evidence="3" type="ORF">GCM10023321_61750</name>
</gene>
<feature type="domain" description="Activator of Hsp90 ATPase homologue 1/2-like C-terminal" evidence="2">
    <location>
        <begin position="15"/>
        <end position="133"/>
    </location>
</feature>
<proteinExistence type="inferred from homology"/>
<dbReference type="EMBL" id="BAABJP010000039">
    <property type="protein sequence ID" value="GAA5168116.1"/>
    <property type="molecule type" value="Genomic_DNA"/>
</dbReference>
<evidence type="ECO:0000256" key="1">
    <source>
        <dbReference type="ARBA" id="ARBA00006817"/>
    </source>
</evidence>
<evidence type="ECO:0000313" key="3">
    <source>
        <dbReference type="EMBL" id="GAA5168116.1"/>
    </source>
</evidence>
<evidence type="ECO:0000313" key="4">
    <source>
        <dbReference type="Proteomes" id="UP001428817"/>
    </source>
</evidence>
<dbReference type="SUPFAM" id="SSF55961">
    <property type="entry name" value="Bet v1-like"/>
    <property type="match status" value="1"/>
</dbReference>
<name>A0ABP9QVW7_9PSEU</name>
<sequence>MGREYEIRKEIEVEASPEEVWQAIATGPGITAWFMPHEVEPGEGGTVRLTVEGYETSADITAWEPHKRLAYRGETAEDGTVHAMEYLIEGRDGAGTVLRFVHSGFLGDDWSEDFEAGLAHGWDMYLHTLREYVTHFAGRPVVFVNANGPAASAEPGRWPTLLAGLGLAGPVEVGQAVRLTPAGLPVLDGVVDYREDEFLGVRTGDGLYRFHGMARMGMPVAIGHHIFRDDLDRATLDRDWTAWLADLYT</sequence>
<organism evidence="3 4">
    <name type="scientific">Pseudonocardia eucalypti</name>
    <dbReference type="NCBI Taxonomy" id="648755"/>
    <lineage>
        <taxon>Bacteria</taxon>
        <taxon>Bacillati</taxon>
        <taxon>Actinomycetota</taxon>
        <taxon>Actinomycetes</taxon>
        <taxon>Pseudonocardiales</taxon>
        <taxon>Pseudonocardiaceae</taxon>
        <taxon>Pseudonocardia</taxon>
    </lineage>
</organism>
<dbReference type="Gene3D" id="3.30.530.20">
    <property type="match status" value="1"/>
</dbReference>
<dbReference type="Pfam" id="PF08327">
    <property type="entry name" value="AHSA1"/>
    <property type="match status" value="1"/>
</dbReference>
<comment type="similarity">
    <text evidence="1">Belongs to the AHA1 family.</text>
</comment>
<accession>A0ABP9QVW7</accession>
<dbReference type="Proteomes" id="UP001428817">
    <property type="component" value="Unassembled WGS sequence"/>
</dbReference>
<comment type="caution">
    <text evidence="3">The sequence shown here is derived from an EMBL/GenBank/DDBJ whole genome shotgun (WGS) entry which is preliminary data.</text>
</comment>
<dbReference type="InterPro" id="IPR023393">
    <property type="entry name" value="START-like_dom_sf"/>
</dbReference>
<dbReference type="RefSeq" id="WP_185065355.1">
    <property type="nucleotide sequence ID" value="NZ_BAABJP010000039.1"/>
</dbReference>
<dbReference type="CDD" id="cd07814">
    <property type="entry name" value="SRPBCC_CalC_Aha1-like"/>
    <property type="match status" value="1"/>
</dbReference>
<keyword evidence="4" id="KW-1185">Reference proteome</keyword>
<protein>
    <submittedName>
        <fullName evidence="3">SRPBCC domain-containing protein</fullName>
    </submittedName>
</protein>
<evidence type="ECO:0000259" key="2">
    <source>
        <dbReference type="Pfam" id="PF08327"/>
    </source>
</evidence>
<dbReference type="InterPro" id="IPR013538">
    <property type="entry name" value="ASHA1/2-like_C"/>
</dbReference>